<dbReference type="EMBL" id="AGFR01000013">
    <property type="protein sequence ID" value="EHD12983.1"/>
    <property type="molecule type" value="Genomic_DNA"/>
</dbReference>
<dbReference type="Gene3D" id="3.40.50.300">
    <property type="entry name" value="P-loop containing nucleotide triphosphate hydrolases"/>
    <property type="match status" value="1"/>
</dbReference>
<feature type="domain" description="KAP NTPase" evidence="1">
    <location>
        <begin position="13"/>
        <end position="290"/>
    </location>
</feature>
<comment type="caution">
    <text evidence="2">The sequence shown here is derived from an EMBL/GenBank/DDBJ whole genome shotgun (WGS) entry which is preliminary data.</text>
</comment>
<dbReference type="InterPro" id="IPR027417">
    <property type="entry name" value="P-loop_NTPase"/>
</dbReference>
<evidence type="ECO:0000313" key="2">
    <source>
        <dbReference type="EMBL" id="EHD12983.1"/>
    </source>
</evidence>
<dbReference type="RefSeq" id="WP_008855086.1">
    <property type="nucleotide sequence ID" value="NZ_AGFR01000013.1"/>
</dbReference>
<evidence type="ECO:0000313" key="3">
    <source>
        <dbReference type="Proteomes" id="UP000005939"/>
    </source>
</evidence>
<dbReference type="Pfam" id="PF07693">
    <property type="entry name" value="KAP_NTPase"/>
    <property type="match status" value="1"/>
</dbReference>
<organism evidence="2 3">
    <name type="scientific">Commensalibacter intestini A911</name>
    <dbReference type="NCBI Taxonomy" id="1088868"/>
    <lineage>
        <taxon>Bacteria</taxon>
        <taxon>Pseudomonadati</taxon>
        <taxon>Pseudomonadota</taxon>
        <taxon>Alphaproteobacteria</taxon>
        <taxon>Acetobacterales</taxon>
        <taxon>Acetobacteraceae</taxon>
    </lineage>
</organism>
<gene>
    <name evidence="2" type="ORF">CIN_20960</name>
</gene>
<dbReference type="PATRIC" id="fig|1088868.3.peg.2101"/>
<accession>G6F3A0</accession>
<dbReference type="Proteomes" id="UP000005939">
    <property type="component" value="Unassembled WGS sequence"/>
</dbReference>
<sequence length="753" mass="89902">MTETSNPNPDKNQHITEYLEYYINQEEPADSAILLTGSWGCGKTYYIDQFIDKIKSKDGQQKYIFKISLFGLKTTADLDDQIGQEICYSLEVGLGHGARVIGKALTAAGTVWNLLDTPIKIKQDKLQKSSENLSKKLEKFLFDKNKNNITFVFDDLERTDIPLKELLGHINAFVERDHLKVILIANEDELTKEFIQQEQTEEKEISEAKAYISEDDLKNRETYKKFKEKVIGKTFEVQSDLNKVLFYFIDQHPYNDLISPYHNIIEFIYTKHHIQNLRQLKQSLDDFRYLLDHLDENHRQSSNFLKDLISNFFDLKLAILKHHSLPDDFNQQTNLIYPTEVWKRILLKNDYSEVKEITNQLSYFIPEDEQPLWMKLYDFQTLDDHIFDTLSKQLLHNFNTLKEEDYYEYFHTIGLIIRWSELKLISETTEEIEQTAQRYLEKYSPQWLEKYCLKWINIRFDSSIDFNDNNKTNHGYISSSNPTFIKIWNLFHQKQKEIIDKIKQIELGVDISIYMKQDDITSLQTFLWHENNNQPVFSRINPTDFLEAIYKLTNKQLYNFNYVIYHRYLDTRYPIADYMTLELHFWNQIGIKLADYLKQNQKFGVIKQFQLNRLLKYTSDIIQNINNHKYMFITNLLKSEELNKLEQYLCDDNQYGQLTIFDKQGDIANFKRNLPFYTEEELVYLNKTLIKRYNNLKNINIIKEELAFWQNFIQDLQKNKNEIDEDEDEESYTAVTSIVKNIIKKLKEKIDQQ</sequence>
<reference evidence="2 3" key="1">
    <citation type="submission" date="2011-10" db="EMBL/GenBank/DDBJ databases">
        <title>Genome Sequence of Commensalibacter intestini A911, isolated from Drosophila gut.</title>
        <authorList>
            <person name="Lee W.-J."/>
            <person name="Kim E.-K."/>
        </authorList>
    </citation>
    <scope>NUCLEOTIDE SEQUENCE [LARGE SCALE GENOMIC DNA]</scope>
    <source>
        <strain evidence="2 3">A911</strain>
    </source>
</reference>
<dbReference type="AlphaFoldDB" id="G6F3A0"/>
<protein>
    <recommendedName>
        <fullName evidence="1">KAP NTPase domain-containing protein</fullName>
    </recommendedName>
</protein>
<dbReference type="eggNOG" id="COG4928">
    <property type="taxonomic scope" value="Bacteria"/>
</dbReference>
<name>G6F3A0_9PROT</name>
<dbReference type="STRING" id="1088868.CIN_20960"/>
<dbReference type="OrthoDB" id="88903at2"/>
<proteinExistence type="predicted"/>
<evidence type="ECO:0000259" key="1">
    <source>
        <dbReference type="Pfam" id="PF07693"/>
    </source>
</evidence>
<dbReference type="InterPro" id="IPR011646">
    <property type="entry name" value="KAP_P-loop"/>
</dbReference>
<dbReference type="SUPFAM" id="SSF52540">
    <property type="entry name" value="P-loop containing nucleoside triphosphate hydrolases"/>
    <property type="match status" value="1"/>
</dbReference>